<sequence length="61" mass="6660">MIADRVAGMQHYIVLGRAIVNPERIQTNLTGKLGAQDATGLITLRLPDADGEWCVSEFEFG</sequence>
<proteinExistence type="predicted"/>
<organism evidence="1">
    <name type="scientific">Thermocrispum agreste</name>
    <dbReference type="NCBI Taxonomy" id="37925"/>
    <lineage>
        <taxon>Bacteria</taxon>
        <taxon>Bacillati</taxon>
        <taxon>Actinomycetota</taxon>
        <taxon>Actinomycetes</taxon>
        <taxon>Pseudonocardiales</taxon>
        <taxon>Pseudonocardiaceae</taxon>
        <taxon>Thermocrispum</taxon>
    </lineage>
</organism>
<evidence type="ECO:0000313" key="1">
    <source>
        <dbReference type="EMBL" id="PZM94377.1"/>
    </source>
</evidence>
<dbReference type="AlphaFoldDB" id="A0A2W4JKS8"/>
<gene>
    <name evidence="1" type="ORF">DIU77_14330</name>
</gene>
<reference evidence="1" key="1">
    <citation type="submission" date="2018-05" db="EMBL/GenBank/DDBJ databases">
        <authorList>
            <person name="Lanie J.A."/>
            <person name="Ng W.-L."/>
            <person name="Kazmierczak K.M."/>
            <person name="Andrzejewski T.M."/>
            <person name="Davidsen T.M."/>
            <person name="Wayne K.J."/>
            <person name="Tettelin H."/>
            <person name="Glass J.I."/>
            <person name="Rusch D."/>
            <person name="Podicherti R."/>
            <person name="Tsui H.-C.T."/>
            <person name="Winkler M.E."/>
        </authorList>
    </citation>
    <scope>NUCLEOTIDE SEQUENCE</scope>
    <source>
        <strain evidence="1">ZC4RG45</strain>
    </source>
</reference>
<protein>
    <submittedName>
        <fullName evidence="1">Uncharacterized protein</fullName>
    </submittedName>
</protein>
<name>A0A2W4JKS8_9PSEU</name>
<comment type="caution">
    <text evidence="1">The sequence shown here is derived from an EMBL/GenBank/DDBJ whole genome shotgun (WGS) entry which is preliminary data.</text>
</comment>
<accession>A0A2W4JKS8</accession>
<dbReference type="EMBL" id="QGUI01000594">
    <property type="protein sequence ID" value="PZM94377.1"/>
    <property type="molecule type" value="Genomic_DNA"/>
</dbReference>